<dbReference type="HOGENOM" id="CLU_2196656_0_0_1"/>
<feature type="region of interest" description="Disordered" evidence="1">
    <location>
        <begin position="84"/>
        <end position="108"/>
    </location>
</feature>
<gene>
    <name evidence="2" type="ORF">Z519_07169</name>
</gene>
<dbReference type="RefSeq" id="XP_016618854.1">
    <property type="nucleotide sequence ID" value="XM_016764904.1"/>
</dbReference>
<evidence type="ECO:0008006" key="4">
    <source>
        <dbReference type="Google" id="ProtNLM"/>
    </source>
</evidence>
<dbReference type="VEuPathDB" id="FungiDB:Z519_07169"/>
<accession>A0A0D2HMZ7</accession>
<dbReference type="EMBL" id="KN846989">
    <property type="protein sequence ID" value="KIW92185.1"/>
    <property type="molecule type" value="Genomic_DNA"/>
</dbReference>
<name>A0A0D2HMZ7_CLAB1</name>
<feature type="compositionally biased region" description="Polar residues" evidence="1">
    <location>
        <begin position="98"/>
        <end position="108"/>
    </location>
</feature>
<reference evidence="2" key="1">
    <citation type="submission" date="2015-01" db="EMBL/GenBank/DDBJ databases">
        <title>The Genome Sequence of Cladophialophora bantiana CBS 173.52.</title>
        <authorList>
            <consortium name="The Broad Institute Genomics Platform"/>
            <person name="Cuomo C."/>
            <person name="de Hoog S."/>
            <person name="Gorbushina A."/>
            <person name="Stielow B."/>
            <person name="Teixiera M."/>
            <person name="Abouelleil A."/>
            <person name="Chapman S.B."/>
            <person name="Priest M."/>
            <person name="Young S.K."/>
            <person name="Wortman J."/>
            <person name="Nusbaum C."/>
            <person name="Birren B."/>
        </authorList>
    </citation>
    <scope>NUCLEOTIDE SEQUENCE [LARGE SCALE GENOMIC DNA]</scope>
    <source>
        <strain evidence="2">CBS 173.52</strain>
    </source>
</reference>
<organism evidence="2 3">
    <name type="scientific">Cladophialophora bantiana (strain ATCC 10958 / CBS 173.52 / CDC B-1940 / NIH 8579)</name>
    <name type="common">Xylohypha bantiana</name>
    <dbReference type="NCBI Taxonomy" id="1442370"/>
    <lineage>
        <taxon>Eukaryota</taxon>
        <taxon>Fungi</taxon>
        <taxon>Dikarya</taxon>
        <taxon>Ascomycota</taxon>
        <taxon>Pezizomycotina</taxon>
        <taxon>Eurotiomycetes</taxon>
        <taxon>Chaetothyriomycetidae</taxon>
        <taxon>Chaetothyriales</taxon>
        <taxon>Herpotrichiellaceae</taxon>
        <taxon>Cladophialophora</taxon>
    </lineage>
</organism>
<dbReference type="AlphaFoldDB" id="A0A0D2HMZ7"/>
<dbReference type="OrthoDB" id="5426833at2759"/>
<evidence type="ECO:0000313" key="3">
    <source>
        <dbReference type="Proteomes" id="UP000053789"/>
    </source>
</evidence>
<sequence length="108" mass="12367">MPRKACSTAESTYSGLQELRQHYHQEHGAADILHVMFLPCPLCSQKLDSELRARFKHIGRHMEDIAFAVVPHQYVDWEFYSESATSSDDQHERADADSTLQCSKRSLS</sequence>
<dbReference type="Proteomes" id="UP000053789">
    <property type="component" value="Unassembled WGS sequence"/>
</dbReference>
<protein>
    <recommendedName>
        <fullName evidence="4">C2H2-type domain-containing protein</fullName>
    </recommendedName>
</protein>
<evidence type="ECO:0000256" key="1">
    <source>
        <dbReference type="SAM" id="MobiDB-lite"/>
    </source>
</evidence>
<keyword evidence="3" id="KW-1185">Reference proteome</keyword>
<proteinExistence type="predicted"/>
<evidence type="ECO:0000313" key="2">
    <source>
        <dbReference type="EMBL" id="KIW92185.1"/>
    </source>
</evidence>
<dbReference type="GeneID" id="27700097"/>